<evidence type="ECO:0000313" key="2">
    <source>
        <dbReference type="Proteomes" id="UP000190648"/>
    </source>
</evidence>
<dbReference type="EMBL" id="LSYS01009367">
    <property type="protein sequence ID" value="OPJ66389.1"/>
    <property type="molecule type" value="Genomic_DNA"/>
</dbReference>
<accession>A0A1V4J2K6</accession>
<name>A0A1V4J2K6_PATFA</name>
<protein>
    <submittedName>
        <fullName evidence="1">Uncharacterized protein</fullName>
    </submittedName>
</protein>
<comment type="caution">
    <text evidence="1">The sequence shown here is derived from an EMBL/GenBank/DDBJ whole genome shotgun (WGS) entry which is preliminary data.</text>
</comment>
<dbReference type="AlphaFoldDB" id="A0A1V4J2K6"/>
<dbReference type="Proteomes" id="UP000190648">
    <property type="component" value="Unassembled WGS sequence"/>
</dbReference>
<evidence type="ECO:0000313" key="1">
    <source>
        <dbReference type="EMBL" id="OPJ66389.1"/>
    </source>
</evidence>
<sequence length="93" mass="9970">MDCGCWGQKTLNTADLLSLNSIAHFYFLGTSKRDSGWSYSQHSSLVPALGQCSPASADHLFCQTKGGCTCGKSTRLQAPIAHVTWVPGHEADL</sequence>
<keyword evidence="2" id="KW-1185">Reference proteome</keyword>
<gene>
    <name evidence="1" type="ORF">AV530_016466</name>
</gene>
<organism evidence="1 2">
    <name type="scientific">Patagioenas fasciata monilis</name>
    <dbReference type="NCBI Taxonomy" id="372326"/>
    <lineage>
        <taxon>Eukaryota</taxon>
        <taxon>Metazoa</taxon>
        <taxon>Chordata</taxon>
        <taxon>Craniata</taxon>
        <taxon>Vertebrata</taxon>
        <taxon>Euteleostomi</taxon>
        <taxon>Archelosauria</taxon>
        <taxon>Archosauria</taxon>
        <taxon>Dinosauria</taxon>
        <taxon>Saurischia</taxon>
        <taxon>Theropoda</taxon>
        <taxon>Coelurosauria</taxon>
        <taxon>Aves</taxon>
        <taxon>Neognathae</taxon>
        <taxon>Neoaves</taxon>
        <taxon>Columbimorphae</taxon>
        <taxon>Columbiformes</taxon>
        <taxon>Columbidae</taxon>
        <taxon>Patagioenas</taxon>
    </lineage>
</organism>
<proteinExistence type="predicted"/>
<reference evidence="1 2" key="1">
    <citation type="submission" date="2016-02" db="EMBL/GenBank/DDBJ databases">
        <title>Band-tailed pigeon sequencing and assembly.</title>
        <authorList>
            <person name="Soares A.E."/>
            <person name="Novak B.J."/>
            <person name="Rice E.S."/>
            <person name="O'Connell B."/>
            <person name="Chang D."/>
            <person name="Weber S."/>
            <person name="Shapiro B."/>
        </authorList>
    </citation>
    <scope>NUCLEOTIDE SEQUENCE [LARGE SCALE GENOMIC DNA]</scope>
    <source>
        <strain evidence="1">BTP2013</strain>
        <tissue evidence="1">Blood</tissue>
    </source>
</reference>